<keyword evidence="2" id="KW-1185">Reference proteome</keyword>
<organism evidence="1 2">
    <name type="scientific">Palleronia marisminoris</name>
    <dbReference type="NCBI Taxonomy" id="315423"/>
    <lineage>
        <taxon>Bacteria</taxon>
        <taxon>Pseudomonadati</taxon>
        <taxon>Pseudomonadota</taxon>
        <taxon>Alphaproteobacteria</taxon>
        <taxon>Rhodobacterales</taxon>
        <taxon>Roseobacteraceae</taxon>
        <taxon>Palleronia</taxon>
    </lineage>
</organism>
<evidence type="ECO:0008006" key="3">
    <source>
        <dbReference type="Google" id="ProtNLM"/>
    </source>
</evidence>
<gene>
    <name evidence="1" type="ORF">PAM7066_00376</name>
</gene>
<evidence type="ECO:0000313" key="1">
    <source>
        <dbReference type="EMBL" id="SLN16420.1"/>
    </source>
</evidence>
<reference evidence="1 2" key="1">
    <citation type="submission" date="2017-03" db="EMBL/GenBank/DDBJ databases">
        <authorList>
            <person name="Afonso C.L."/>
            <person name="Miller P.J."/>
            <person name="Scott M.A."/>
            <person name="Spackman E."/>
            <person name="Goraichik I."/>
            <person name="Dimitrov K.M."/>
            <person name="Suarez D.L."/>
            <person name="Swayne D.E."/>
        </authorList>
    </citation>
    <scope>NUCLEOTIDE SEQUENCE [LARGE SCALE GENOMIC DNA]</scope>
    <source>
        <strain evidence="1 2">CECT 7066</strain>
    </source>
</reference>
<dbReference type="Proteomes" id="UP000193870">
    <property type="component" value="Unassembled WGS sequence"/>
</dbReference>
<dbReference type="EMBL" id="FWFV01000001">
    <property type="protein sequence ID" value="SLN16420.1"/>
    <property type="molecule type" value="Genomic_DNA"/>
</dbReference>
<protein>
    <recommendedName>
        <fullName evidence="3">PepSY domain-containing protein</fullName>
    </recommendedName>
</protein>
<accession>A0A1Y5RG40</accession>
<name>A0A1Y5RG40_9RHOB</name>
<sequence>MRFVIPLAALCLTAAVLGYRLGAARPEEGDALARAAAIYVSEVPGTETRNCAARPGEGQVWLIVACGLPETPERRVYALDRAGELIAPPGI</sequence>
<dbReference type="RefSeq" id="WP_085852406.1">
    <property type="nucleotide sequence ID" value="NZ_FOPF01000001.1"/>
</dbReference>
<dbReference type="OrthoDB" id="7874631at2"/>
<dbReference type="AlphaFoldDB" id="A0A1Y5RG40"/>
<proteinExistence type="predicted"/>
<evidence type="ECO:0000313" key="2">
    <source>
        <dbReference type="Proteomes" id="UP000193870"/>
    </source>
</evidence>